<evidence type="ECO:0000256" key="5">
    <source>
        <dbReference type="ARBA" id="ARBA00022989"/>
    </source>
</evidence>
<sequence length="430" mass="47423">MTTLALGPSWLDPDYLLNTFGIAGLLLIVFAESGLFFGFFLPGDSLLFTTGMLISSGTLDFPLWGAIALICLAAIVGDQVGYMFGKKVGPALFSRPDSRFFKQENVVKAHEFFEKYGPKSLVLARFVPIVRTFTPIIAGVSGMRYRSFLTFNVIGGILWGAGVTLLGSWLGRIDFVEKNIEAILILIVLISVLPIVFELLKARGKKGKDGQDGHGQDGNGDIEGPGAGEASQDGRYPMMDDATRPLLLRPEQGGQQQPHHQQHAQHPQSQPYPQQQAPQQPYGQQGHDQQGHGQQGYGRQGYGRQGYEQQGYGQGGQYGRPQQHGGAQQPQQQGYDRYSGQQQYGSQPQQPYDGAPSQQPYGSGGYGHQQHQEPHRPQHQQPHHPQQAQYPQQPYGGAQPPRQPYPPQGQGHPQNPQHPEHSQHPEHPQR</sequence>
<dbReference type="EMBL" id="JBEZUR010000017">
    <property type="protein sequence ID" value="MEU3555254.1"/>
    <property type="molecule type" value="Genomic_DNA"/>
</dbReference>
<evidence type="ECO:0000256" key="7">
    <source>
        <dbReference type="SAM" id="MobiDB-lite"/>
    </source>
</evidence>
<dbReference type="PANTHER" id="PTHR30353:SF0">
    <property type="entry name" value="TRANSMEMBRANE PROTEIN"/>
    <property type="match status" value="1"/>
</dbReference>
<feature type="transmembrane region" description="Helical" evidence="8">
    <location>
        <begin position="20"/>
        <end position="41"/>
    </location>
</feature>
<feature type="compositionally biased region" description="Basic and acidic residues" evidence="7">
    <location>
        <begin position="418"/>
        <end position="430"/>
    </location>
</feature>
<feature type="transmembrane region" description="Helical" evidence="8">
    <location>
        <begin position="122"/>
        <end position="141"/>
    </location>
</feature>
<keyword evidence="6 8" id="KW-0472">Membrane</keyword>
<accession>A0ABV2YHR2</accession>
<evidence type="ECO:0000256" key="3">
    <source>
        <dbReference type="ARBA" id="ARBA00022475"/>
    </source>
</evidence>
<evidence type="ECO:0000256" key="2">
    <source>
        <dbReference type="ARBA" id="ARBA00010792"/>
    </source>
</evidence>
<dbReference type="Proteomes" id="UP001550850">
    <property type="component" value="Unassembled WGS sequence"/>
</dbReference>
<feature type="compositionally biased region" description="Low complexity" evidence="7">
    <location>
        <begin position="383"/>
        <end position="400"/>
    </location>
</feature>
<proteinExistence type="inferred from homology"/>
<dbReference type="Pfam" id="PF09335">
    <property type="entry name" value="VTT_dom"/>
    <property type="match status" value="1"/>
</dbReference>
<gene>
    <name evidence="10" type="ORF">AB0E65_13705</name>
</gene>
<organism evidence="10 11">
    <name type="scientific">Streptomyces fragilis</name>
    <dbReference type="NCBI Taxonomy" id="67301"/>
    <lineage>
        <taxon>Bacteria</taxon>
        <taxon>Bacillati</taxon>
        <taxon>Actinomycetota</taxon>
        <taxon>Actinomycetes</taxon>
        <taxon>Kitasatosporales</taxon>
        <taxon>Streptomycetaceae</taxon>
        <taxon>Streptomyces</taxon>
    </lineage>
</organism>
<evidence type="ECO:0000256" key="4">
    <source>
        <dbReference type="ARBA" id="ARBA00022692"/>
    </source>
</evidence>
<evidence type="ECO:0000313" key="11">
    <source>
        <dbReference type="Proteomes" id="UP001550850"/>
    </source>
</evidence>
<evidence type="ECO:0000256" key="8">
    <source>
        <dbReference type="SAM" id="Phobius"/>
    </source>
</evidence>
<comment type="subcellular location">
    <subcellularLocation>
        <location evidence="1">Cell membrane</location>
        <topology evidence="1">Multi-pass membrane protein</topology>
    </subcellularLocation>
</comment>
<keyword evidence="4 8" id="KW-0812">Transmembrane</keyword>
<dbReference type="RefSeq" id="WP_108956992.1">
    <property type="nucleotide sequence ID" value="NZ_BEVZ01000010.1"/>
</dbReference>
<evidence type="ECO:0000313" key="10">
    <source>
        <dbReference type="EMBL" id="MEU3555254.1"/>
    </source>
</evidence>
<name>A0ABV2YHR2_9ACTN</name>
<keyword evidence="3" id="KW-1003">Cell membrane</keyword>
<feature type="domain" description="VTT" evidence="9">
    <location>
        <begin position="41"/>
        <end position="168"/>
    </location>
</feature>
<feature type="compositionally biased region" description="Low complexity" evidence="7">
    <location>
        <begin position="252"/>
        <end position="292"/>
    </location>
</feature>
<evidence type="ECO:0000256" key="1">
    <source>
        <dbReference type="ARBA" id="ARBA00004651"/>
    </source>
</evidence>
<feature type="compositionally biased region" description="Gly residues" evidence="7">
    <location>
        <begin position="293"/>
        <end position="304"/>
    </location>
</feature>
<feature type="compositionally biased region" description="Low complexity" evidence="7">
    <location>
        <begin position="319"/>
        <end position="361"/>
    </location>
</feature>
<comment type="caution">
    <text evidence="10">The sequence shown here is derived from an EMBL/GenBank/DDBJ whole genome shotgun (WGS) entry which is preliminary data.</text>
</comment>
<feature type="transmembrane region" description="Helical" evidence="8">
    <location>
        <begin position="61"/>
        <end position="84"/>
    </location>
</feature>
<feature type="compositionally biased region" description="Gly residues" evidence="7">
    <location>
        <begin position="216"/>
        <end position="227"/>
    </location>
</feature>
<evidence type="ECO:0000256" key="6">
    <source>
        <dbReference type="ARBA" id="ARBA00023136"/>
    </source>
</evidence>
<dbReference type="InterPro" id="IPR032816">
    <property type="entry name" value="VTT_dom"/>
</dbReference>
<keyword evidence="5 8" id="KW-1133">Transmembrane helix</keyword>
<reference evidence="10 11" key="1">
    <citation type="submission" date="2024-06" db="EMBL/GenBank/DDBJ databases">
        <title>The Natural Products Discovery Center: Release of the First 8490 Sequenced Strains for Exploring Actinobacteria Biosynthetic Diversity.</title>
        <authorList>
            <person name="Kalkreuter E."/>
            <person name="Kautsar S.A."/>
            <person name="Yang D."/>
            <person name="Bader C.D."/>
            <person name="Teijaro C.N."/>
            <person name="Fluegel L."/>
            <person name="Davis C.M."/>
            <person name="Simpson J.R."/>
            <person name="Lauterbach L."/>
            <person name="Steele A.D."/>
            <person name="Gui C."/>
            <person name="Meng S."/>
            <person name="Li G."/>
            <person name="Viehrig K."/>
            <person name="Ye F."/>
            <person name="Su P."/>
            <person name="Kiefer A.F."/>
            <person name="Nichols A."/>
            <person name="Cepeda A.J."/>
            <person name="Yan W."/>
            <person name="Fan B."/>
            <person name="Jiang Y."/>
            <person name="Adhikari A."/>
            <person name="Zheng C.-J."/>
            <person name="Schuster L."/>
            <person name="Cowan T.M."/>
            <person name="Smanski M.J."/>
            <person name="Chevrette M.G."/>
            <person name="De Carvalho L.P.S."/>
            <person name="Shen B."/>
        </authorList>
    </citation>
    <scope>NUCLEOTIDE SEQUENCE [LARGE SCALE GENOMIC DNA]</scope>
    <source>
        <strain evidence="10 11">NPDC038104</strain>
    </source>
</reference>
<protein>
    <submittedName>
        <fullName evidence="10">VTT domain-containing protein</fullName>
    </submittedName>
</protein>
<feature type="transmembrane region" description="Helical" evidence="8">
    <location>
        <begin position="182"/>
        <end position="200"/>
    </location>
</feature>
<evidence type="ECO:0000259" key="9">
    <source>
        <dbReference type="Pfam" id="PF09335"/>
    </source>
</evidence>
<feature type="transmembrane region" description="Helical" evidence="8">
    <location>
        <begin position="148"/>
        <end position="170"/>
    </location>
</feature>
<comment type="similarity">
    <text evidence="2">Belongs to the DedA family.</text>
</comment>
<feature type="region of interest" description="Disordered" evidence="7">
    <location>
        <begin position="205"/>
        <end position="430"/>
    </location>
</feature>
<dbReference type="PANTHER" id="PTHR30353">
    <property type="entry name" value="INNER MEMBRANE PROTEIN DEDA-RELATED"/>
    <property type="match status" value="1"/>
</dbReference>
<feature type="compositionally biased region" description="Low complexity" evidence="7">
    <location>
        <begin position="408"/>
        <end position="417"/>
    </location>
</feature>
<dbReference type="InterPro" id="IPR032818">
    <property type="entry name" value="DedA-like"/>
</dbReference>
<keyword evidence="11" id="KW-1185">Reference proteome</keyword>